<dbReference type="RefSeq" id="WP_184073455.1">
    <property type="nucleotide sequence ID" value="NZ_JACHDS010000001.1"/>
</dbReference>
<feature type="compositionally biased region" description="Pro residues" evidence="1">
    <location>
        <begin position="340"/>
        <end position="396"/>
    </location>
</feature>
<proteinExistence type="predicted"/>
<name>A0A7W9YEG6_9ACTN</name>
<comment type="caution">
    <text evidence="2">The sequence shown here is derived from an EMBL/GenBank/DDBJ whole genome shotgun (WGS) entry which is preliminary data.</text>
</comment>
<evidence type="ECO:0000313" key="2">
    <source>
        <dbReference type="EMBL" id="MBB6170668.1"/>
    </source>
</evidence>
<feature type="region of interest" description="Disordered" evidence="1">
    <location>
        <begin position="289"/>
        <end position="418"/>
    </location>
</feature>
<gene>
    <name evidence="2" type="ORF">HNR23_000728</name>
</gene>
<dbReference type="EMBL" id="JACHDS010000001">
    <property type="protein sequence ID" value="MBB6170668.1"/>
    <property type="molecule type" value="Genomic_DNA"/>
</dbReference>
<protein>
    <submittedName>
        <fullName evidence="2">Uncharacterized protein</fullName>
    </submittedName>
</protein>
<sequence>MSTAPSRSTPVVALLADIPSTGHLGSSQAQRFALAGDDHAARSAEFLDFTAHHIAQGRKVVALYPAWRADEAVRTIRFARGALRTDHIAAVSADLSPLALSLMADQLAYLAPYLPSGIIAALAKELPEHMLAGGWLRSVGNLSTIPITLKQHLGSFAPKVKFLAFCAPIPRVGRVKRMDPAPNIPFRPIDPVQMLYSAGDDIDTDTFDQQFIPVIRTDSTRKLPTQPLGKEYWGSSKYVEFVAFSAHPNALTQPARSIRPVTCSWCGEQVAGGHCPFCGAANQMPVGRPPGYSRAGNVPPPVNTQPHSRGSGPAQAALDRYRRQQTAPQAPRPHSNTAPQQPPQPAPGRPPQRAPAAHPPAPQVPPGPAGPPGPSAPPRPPGPPPRNQTAQPPAPLPHGRSPHEAGHSRTGGPVPPPE</sequence>
<evidence type="ECO:0000256" key="1">
    <source>
        <dbReference type="SAM" id="MobiDB-lite"/>
    </source>
</evidence>
<organism evidence="2 3">
    <name type="scientific">Nocardiopsis mwathae</name>
    <dbReference type="NCBI Taxonomy" id="1472723"/>
    <lineage>
        <taxon>Bacteria</taxon>
        <taxon>Bacillati</taxon>
        <taxon>Actinomycetota</taxon>
        <taxon>Actinomycetes</taxon>
        <taxon>Streptosporangiales</taxon>
        <taxon>Nocardiopsidaceae</taxon>
        <taxon>Nocardiopsis</taxon>
    </lineage>
</organism>
<keyword evidence="3" id="KW-1185">Reference proteome</keyword>
<dbReference type="Proteomes" id="UP000546642">
    <property type="component" value="Unassembled WGS sequence"/>
</dbReference>
<accession>A0A7W9YEG6</accession>
<evidence type="ECO:0000313" key="3">
    <source>
        <dbReference type="Proteomes" id="UP000546642"/>
    </source>
</evidence>
<dbReference type="AlphaFoldDB" id="A0A7W9YEG6"/>
<reference evidence="2 3" key="1">
    <citation type="submission" date="2020-08" db="EMBL/GenBank/DDBJ databases">
        <title>Sequencing the genomes of 1000 actinobacteria strains.</title>
        <authorList>
            <person name="Klenk H.-P."/>
        </authorList>
    </citation>
    <scope>NUCLEOTIDE SEQUENCE [LARGE SCALE GENOMIC DNA]</scope>
    <source>
        <strain evidence="2 3">DSM 46659</strain>
    </source>
</reference>